<proteinExistence type="inferred from homology"/>
<dbReference type="PANTHER" id="PTHR43300">
    <property type="entry name" value="ACETYLTRANSFERASE"/>
    <property type="match status" value="1"/>
</dbReference>
<dbReference type="InterPro" id="IPR001451">
    <property type="entry name" value="Hexapep"/>
</dbReference>
<organism evidence="6 7">
    <name type="scientific">Curvibacter cyanobacteriorum</name>
    <dbReference type="NCBI Taxonomy" id="3026422"/>
    <lineage>
        <taxon>Bacteria</taxon>
        <taxon>Pseudomonadati</taxon>
        <taxon>Pseudomonadota</taxon>
        <taxon>Betaproteobacteria</taxon>
        <taxon>Burkholderiales</taxon>
        <taxon>Comamonadaceae</taxon>
        <taxon>Curvibacter</taxon>
    </lineage>
</organism>
<keyword evidence="3" id="KW-0677">Repeat</keyword>
<comment type="similarity">
    <text evidence="1">Belongs to the transferase hexapeptide repeat family.</text>
</comment>
<gene>
    <name evidence="6" type="ORF">PSQ40_10075</name>
</gene>
<evidence type="ECO:0000256" key="2">
    <source>
        <dbReference type="ARBA" id="ARBA00022679"/>
    </source>
</evidence>
<dbReference type="Gene3D" id="3.40.50.20">
    <property type="match status" value="1"/>
</dbReference>
<dbReference type="Pfam" id="PF17836">
    <property type="entry name" value="PglD_N"/>
    <property type="match status" value="1"/>
</dbReference>
<dbReference type="InterPro" id="IPR011004">
    <property type="entry name" value="Trimer_LpxA-like_sf"/>
</dbReference>
<keyword evidence="2" id="KW-0808">Transferase</keyword>
<evidence type="ECO:0000256" key="3">
    <source>
        <dbReference type="ARBA" id="ARBA00022737"/>
    </source>
</evidence>
<reference evidence="6 7" key="1">
    <citation type="submission" date="2023-02" db="EMBL/GenBank/DDBJ databases">
        <title>Bacterial whole genomic sequence of Curvibacter sp. HBC61.</title>
        <authorList>
            <person name="Le V."/>
            <person name="Ko S.-R."/>
            <person name="Ahn C.-Y."/>
            <person name="Oh H.-M."/>
        </authorList>
    </citation>
    <scope>NUCLEOTIDE SEQUENCE [LARGE SCALE GENOMIC DNA]</scope>
    <source>
        <strain evidence="6 7">HBC61</strain>
    </source>
</reference>
<dbReference type="Pfam" id="PF00132">
    <property type="entry name" value="Hexapep"/>
    <property type="match status" value="1"/>
</dbReference>
<evidence type="ECO:0000313" key="6">
    <source>
        <dbReference type="EMBL" id="MDD0838916.1"/>
    </source>
</evidence>
<evidence type="ECO:0000313" key="7">
    <source>
        <dbReference type="Proteomes" id="UP001528673"/>
    </source>
</evidence>
<dbReference type="RefSeq" id="WP_273951263.1">
    <property type="nucleotide sequence ID" value="NZ_JAQSIP010000004.1"/>
</dbReference>
<dbReference type="InterPro" id="IPR020019">
    <property type="entry name" value="AcTrfase_PglD-like"/>
</dbReference>
<evidence type="ECO:0000256" key="4">
    <source>
        <dbReference type="ARBA" id="ARBA00023315"/>
    </source>
</evidence>
<dbReference type="SUPFAM" id="SSF51161">
    <property type="entry name" value="Trimeric LpxA-like enzymes"/>
    <property type="match status" value="1"/>
</dbReference>
<dbReference type="Proteomes" id="UP001528673">
    <property type="component" value="Unassembled WGS sequence"/>
</dbReference>
<evidence type="ECO:0000256" key="1">
    <source>
        <dbReference type="ARBA" id="ARBA00007274"/>
    </source>
</evidence>
<dbReference type="InterPro" id="IPR050179">
    <property type="entry name" value="Trans_hexapeptide_repeat"/>
</dbReference>
<dbReference type="InterPro" id="IPR018357">
    <property type="entry name" value="Hexapep_transf_CS"/>
</dbReference>
<evidence type="ECO:0000259" key="5">
    <source>
        <dbReference type="Pfam" id="PF17836"/>
    </source>
</evidence>
<keyword evidence="4" id="KW-0012">Acyltransferase</keyword>
<dbReference type="EMBL" id="JAQSIP010000004">
    <property type="protein sequence ID" value="MDD0838916.1"/>
    <property type="molecule type" value="Genomic_DNA"/>
</dbReference>
<dbReference type="CDD" id="cd03360">
    <property type="entry name" value="LbH_AT_putative"/>
    <property type="match status" value="1"/>
</dbReference>
<comment type="caution">
    <text evidence="6">The sequence shown here is derived from an EMBL/GenBank/DDBJ whole genome shotgun (WGS) entry which is preliminary data.</text>
</comment>
<dbReference type="InterPro" id="IPR041561">
    <property type="entry name" value="PglD_N"/>
</dbReference>
<dbReference type="Gene3D" id="2.160.10.10">
    <property type="entry name" value="Hexapeptide repeat proteins"/>
    <property type="match status" value="1"/>
</dbReference>
<dbReference type="PROSITE" id="PS00101">
    <property type="entry name" value="HEXAPEP_TRANSFERASES"/>
    <property type="match status" value="1"/>
</dbReference>
<protein>
    <submittedName>
        <fullName evidence="6">Acetyltransferase</fullName>
    </submittedName>
</protein>
<dbReference type="NCBIfam" id="TIGR03570">
    <property type="entry name" value="NeuD_NnaD"/>
    <property type="match status" value="1"/>
</dbReference>
<accession>A0ABT5MZU6</accession>
<feature type="domain" description="PglD N-terminal" evidence="5">
    <location>
        <begin position="8"/>
        <end position="86"/>
    </location>
</feature>
<sequence length="214" mass="22019">MSPGVRPLVLLGAGGHARVLVALARAAGYMILGVCDPALAAKGMTRWESLDVLGDDRALEGLDPRRVELMLGVGQLTTSKVREQLYASWRARGYAFPPLVHPAAWIAPGVLLSDGVQVMAGAVIQPGCEIGDNSIVNTRVSIDHDCRIGRGVHVAPGATLCGSVTVEDGAFIGAGSTVIQGVRVGKRAVVGAGVTLVGDLSPSATIIGAANRLR</sequence>
<name>A0ABT5MZU6_9BURK</name>
<dbReference type="Pfam" id="PF14602">
    <property type="entry name" value="Hexapep_2"/>
    <property type="match status" value="1"/>
</dbReference>
<dbReference type="PANTHER" id="PTHR43300:SF7">
    <property type="entry name" value="UDP-N-ACETYLBACILLOSAMINE N-ACETYLTRANSFERASE"/>
    <property type="match status" value="1"/>
</dbReference>
<keyword evidence="7" id="KW-1185">Reference proteome</keyword>